<dbReference type="OrthoDB" id="447251at2759"/>
<comment type="caution">
    <text evidence="6">The sequence shown here is derived from an EMBL/GenBank/DDBJ whole genome shotgun (WGS) entry which is preliminary data.</text>
</comment>
<evidence type="ECO:0000256" key="2">
    <source>
        <dbReference type="ARBA" id="ARBA00022643"/>
    </source>
</evidence>
<evidence type="ECO:0000256" key="4">
    <source>
        <dbReference type="SAM" id="MobiDB-lite"/>
    </source>
</evidence>
<dbReference type="Proteomes" id="UP000298030">
    <property type="component" value="Unassembled WGS sequence"/>
</dbReference>
<dbReference type="CDD" id="cd00130">
    <property type="entry name" value="PAS"/>
    <property type="match status" value="1"/>
</dbReference>
<dbReference type="PANTHER" id="PTHR47429:SF7">
    <property type="entry name" value="GATA-FACTOR"/>
    <property type="match status" value="1"/>
</dbReference>
<evidence type="ECO:0000256" key="3">
    <source>
        <dbReference type="ARBA" id="ARBA00022991"/>
    </source>
</evidence>
<dbReference type="STRING" id="71717.A0A4Y7SF87"/>
<dbReference type="GO" id="GO:0005634">
    <property type="term" value="C:nucleus"/>
    <property type="evidence" value="ECO:0007669"/>
    <property type="project" value="TreeGrafter"/>
</dbReference>
<gene>
    <name evidence="6" type="ORF">FA13DRAFT_207982</name>
</gene>
<accession>A0A4Y7SF87</accession>
<evidence type="ECO:0000313" key="7">
    <source>
        <dbReference type="Proteomes" id="UP000298030"/>
    </source>
</evidence>
<dbReference type="Gene3D" id="3.30.450.20">
    <property type="entry name" value="PAS domain"/>
    <property type="match status" value="2"/>
</dbReference>
<dbReference type="Pfam" id="PF08447">
    <property type="entry name" value="PAS_3"/>
    <property type="match status" value="1"/>
</dbReference>
<organism evidence="6 7">
    <name type="scientific">Coprinellus micaceus</name>
    <name type="common">Glistening ink-cap mushroom</name>
    <name type="synonym">Coprinus micaceus</name>
    <dbReference type="NCBI Taxonomy" id="71717"/>
    <lineage>
        <taxon>Eukaryota</taxon>
        <taxon>Fungi</taxon>
        <taxon>Dikarya</taxon>
        <taxon>Basidiomycota</taxon>
        <taxon>Agaricomycotina</taxon>
        <taxon>Agaricomycetes</taxon>
        <taxon>Agaricomycetidae</taxon>
        <taxon>Agaricales</taxon>
        <taxon>Agaricineae</taxon>
        <taxon>Psathyrellaceae</taxon>
        <taxon>Coprinellus</taxon>
    </lineage>
</organism>
<dbReference type="PANTHER" id="PTHR47429">
    <property type="entry name" value="PROTEIN TWIN LOV 1"/>
    <property type="match status" value="1"/>
</dbReference>
<dbReference type="Pfam" id="PF13426">
    <property type="entry name" value="PAS_9"/>
    <property type="match status" value="1"/>
</dbReference>
<reference evidence="6 7" key="1">
    <citation type="journal article" date="2019" name="Nat. Ecol. Evol.">
        <title>Megaphylogeny resolves global patterns of mushroom evolution.</title>
        <authorList>
            <person name="Varga T."/>
            <person name="Krizsan K."/>
            <person name="Foldi C."/>
            <person name="Dima B."/>
            <person name="Sanchez-Garcia M."/>
            <person name="Sanchez-Ramirez S."/>
            <person name="Szollosi G.J."/>
            <person name="Szarkandi J.G."/>
            <person name="Papp V."/>
            <person name="Albert L."/>
            <person name="Andreopoulos W."/>
            <person name="Angelini C."/>
            <person name="Antonin V."/>
            <person name="Barry K.W."/>
            <person name="Bougher N.L."/>
            <person name="Buchanan P."/>
            <person name="Buyck B."/>
            <person name="Bense V."/>
            <person name="Catcheside P."/>
            <person name="Chovatia M."/>
            <person name="Cooper J."/>
            <person name="Damon W."/>
            <person name="Desjardin D."/>
            <person name="Finy P."/>
            <person name="Geml J."/>
            <person name="Haridas S."/>
            <person name="Hughes K."/>
            <person name="Justo A."/>
            <person name="Karasinski D."/>
            <person name="Kautmanova I."/>
            <person name="Kiss B."/>
            <person name="Kocsube S."/>
            <person name="Kotiranta H."/>
            <person name="LaButti K.M."/>
            <person name="Lechner B.E."/>
            <person name="Liimatainen K."/>
            <person name="Lipzen A."/>
            <person name="Lukacs Z."/>
            <person name="Mihaltcheva S."/>
            <person name="Morgado L.N."/>
            <person name="Niskanen T."/>
            <person name="Noordeloos M.E."/>
            <person name="Ohm R.A."/>
            <person name="Ortiz-Santana B."/>
            <person name="Ovrebo C."/>
            <person name="Racz N."/>
            <person name="Riley R."/>
            <person name="Savchenko A."/>
            <person name="Shiryaev A."/>
            <person name="Soop K."/>
            <person name="Spirin V."/>
            <person name="Szebenyi C."/>
            <person name="Tomsovsky M."/>
            <person name="Tulloss R.E."/>
            <person name="Uehling J."/>
            <person name="Grigoriev I.V."/>
            <person name="Vagvolgyi C."/>
            <person name="Papp T."/>
            <person name="Martin F.M."/>
            <person name="Miettinen O."/>
            <person name="Hibbett D.S."/>
            <person name="Nagy L.G."/>
        </authorList>
    </citation>
    <scope>NUCLEOTIDE SEQUENCE [LARGE SCALE GENOMIC DNA]</scope>
    <source>
        <strain evidence="6 7">FP101781</strain>
    </source>
</reference>
<keyword evidence="3" id="KW-0157">Chromophore</keyword>
<sequence length="254" mass="27668">MEAMERRPDNESQNAATYFKKNLTADKECQATITNYRKDGTPFQNLVTVIPIPGGVSGGDHEESDVVFHVGFQIDLTEQPKAILENVTRGSYLVEYPQTTGAQRFLSGGHATSSGGRDRHRPLNIPPIMVSKEMKKIMASTAFLRSVAVTTDTNHPITAGDRDAVTGTFQDPVYCGNHPLHMMLLEVGPDFVHVVSLKGNFLYVAPAVRRVLGYEPGDLVGTTIVDLAHQDDVVPVMRELKESTSASGDGGGEW</sequence>
<keyword evidence="7" id="KW-1185">Reference proteome</keyword>
<dbReference type="InterPro" id="IPR000014">
    <property type="entry name" value="PAS"/>
</dbReference>
<dbReference type="PROSITE" id="PS50112">
    <property type="entry name" value="PAS"/>
    <property type="match status" value="1"/>
</dbReference>
<proteinExistence type="predicted"/>
<feature type="region of interest" description="Disordered" evidence="4">
    <location>
        <begin position="104"/>
        <end position="124"/>
    </location>
</feature>
<dbReference type="NCBIfam" id="TIGR00229">
    <property type="entry name" value="sensory_box"/>
    <property type="match status" value="1"/>
</dbReference>
<feature type="domain" description="PAS" evidence="5">
    <location>
        <begin position="177"/>
        <end position="247"/>
    </location>
</feature>
<dbReference type="SUPFAM" id="SSF55785">
    <property type="entry name" value="PYP-like sensor domain (PAS domain)"/>
    <property type="match status" value="1"/>
</dbReference>
<dbReference type="AlphaFoldDB" id="A0A4Y7SF87"/>
<dbReference type="EMBL" id="QPFP01000137">
    <property type="protein sequence ID" value="TEB20514.1"/>
    <property type="molecule type" value="Genomic_DNA"/>
</dbReference>
<name>A0A4Y7SF87_COPMI</name>
<evidence type="ECO:0000313" key="6">
    <source>
        <dbReference type="EMBL" id="TEB20514.1"/>
    </source>
</evidence>
<evidence type="ECO:0000256" key="1">
    <source>
        <dbReference type="ARBA" id="ARBA00022630"/>
    </source>
</evidence>
<dbReference type="InterPro" id="IPR013655">
    <property type="entry name" value="PAS_fold_3"/>
</dbReference>
<evidence type="ECO:0000259" key="5">
    <source>
        <dbReference type="PROSITE" id="PS50112"/>
    </source>
</evidence>
<protein>
    <recommendedName>
        <fullName evidence="5">PAS domain-containing protein</fullName>
    </recommendedName>
</protein>
<dbReference type="InterPro" id="IPR035965">
    <property type="entry name" value="PAS-like_dom_sf"/>
</dbReference>
<keyword evidence="1" id="KW-0285">Flavoprotein</keyword>
<dbReference type="SMART" id="SM00091">
    <property type="entry name" value="PAS"/>
    <property type="match status" value="1"/>
</dbReference>
<keyword evidence="2" id="KW-0288">FMN</keyword>